<dbReference type="PROSITE" id="PS00086">
    <property type="entry name" value="CYTOCHROME_P450"/>
    <property type="match status" value="1"/>
</dbReference>
<dbReference type="AlphaFoldDB" id="A0AAW2XJK5"/>
<dbReference type="PANTHER" id="PTHR47943:SF8">
    <property type="entry name" value="CYTOCHROME P450"/>
    <property type="match status" value="1"/>
</dbReference>
<dbReference type="PANTHER" id="PTHR47943">
    <property type="entry name" value="CYTOCHROME P450 93A3-LIKE"/>
    <property type="match status" value="1"/>
</dbReference>
<evidence type="ECO:0000256" key="9">
    <source>
        <dbReference type="ARBA" id="ARBA00023136"/>
    </source>
</evidence>
<proteinExistence type="inferred from homology"/>
<keyword evidence="8 11" id="KW-0503">Monooxygenase</keyword>
<evidence type="ECO:0000256" key="5">
    <source>
        <dbReference type="ARBA" id="ARBA00022723"/>
    </source>
</evidence>
<evidence type="ECO:0000313" key="13">
    <source>
        <dbReference type="EMBL" id="KAL0453017.1"/>
    </source>
</evidence>
<comment type="cofactor">
    <cofactor evidence="1 10">
        <name>heme</name>
        <dbReference type="ChEBI" id="CHEBI:30413"/>
    </cofactor>
</comment>
<feature type="transmembrane region" description="Helical" evidence="12">
    <location>
        <begin position="7"/>
        <end position="25"/>
    </location>
</feature>
<dbReference type="InterPro" id="IPR002401">
    <property type="entry name" value="Cyt_P450_E_grp-I"/>
</dbReference>
<comment type="subcellular location">
    <subcellularLocation>
        <location evidence="2">Membrane</location>
        <topology evidence="2">Single-pass membrane protein</topology>
    </subcellularLocation>
</comment>
<dbReference type="SUPFAM" id="SSF48264">
    <property type="entry name" value="Cytochrome P450"/>
    <property type="match status" value="1"/>
</dbReference>
<dbReference type="PRINTS" id="PR00385">
    <property type="entry name" value="P450"/>
</dbReference>
<dbReference type="CDD" id="cd20655">
    <property type="entry name" value="CYP93"/>
    <property type="match status" value="1"/>
</dbReference>
<keyword evidence="7 10" id="KW-0408">Iron</keyword>
<dbReference type="InterPro" id="IPR036396">
    <property type="entry name" value="Cyt_P450_sf"/>
</dbReference>
<reference evidence="13" key="2">
    <citation type="journal article" date="2024" name="Plant">
        <title>Genomic evolution and insights into agronomic trait innovations of Sesamum species.</title>
        <authorList>
            <person name="Miao H."/>
            <person name="Wang L."/>
            <person name="Qu L."/>
            <person name="Liu H."/>
            <person name="Sun Y."/>
            <person name="Le M."/>
            <person name="Wang Q."/>
            <person name="Wei S."/>
            <person name="Zheng Y."/>
            <person name="Lin W."/>
            <person name="Duan Y."/>
            <person name="Cao H."/>
            <person name="Xiong S."/>
            <person name="Wang X."/>
            <person name="Wei L."/>
            <person name="Li C."/>
            <person name="Ma Q."/>
            <person name="Ju M."/>
            <person name="Zhao R."/>
            <person name="Li G."/>
            <person name="Mu C."/>
            <person name="Tian Q."/>
            <person name="Mei H."/>
            <person name="Zhang T."/>
            <person name="Gao T."/>
            <person name="Zhang H."/>
        </authorList>
    </citation>
    <scope>NUCLEOTIDE SEQUENCE</scope>
    <source>
        <strain evidence="13">KEN1</strain>
    </source>
</reference>
<keyword evidence="5 10" id="KW-0479">Metal-binding</keyword>
<evidence type="ECO:0000256" key="3">
    <source>
        <dbReference type="ARBA" id="ARBA00010617"/>
    </source>
</evidence>
<keyword evidence="12" id="KW-1133">Transmembrane helix</keyword>
<accession>A0AAW2XJK5</accession>
<dbReference type="Pfam" id="PF00067">
    <property type="entry name" value="p450"/>
    <property type="match status" value="1"/>
</dbReference>
<sequence length="521" mass="58778">MAEIQEYIILLLIWLISIILLRAFVKRRSSPRLPPSPLALPIIGHLHLLSSIPHQAFFKISSRYGPLIHLYLGSVPCVVASSPEVCKEFLKTHEISFSNRPKTVVSDYVTYGSQDFSFAPYGDHWKFVKKLCVSRLLGGQTLDLLQPIRRQEINYLIELVSLKAKAGESVSIGSELIRMANNIISRMVLSRRLSGDENEAAEIREQVREITALTGQFNLSDFIWFCKNLDVQGFGKRLKAVMGRFDKMMEKIIEEHQSERRKLKQRSKEGEVVAKDLLHILLDIAEDESSEMKLTRENIKGFILDLFIGGSDTSALSLEWGLAELINHPNVLRKAVEEIDSVVGKGRIVQESDIPRLPYLQAIVKEILRLHPPAPLIPRESTEDCTISGYHIPAKTRVFISAWALGRDPNYWKGPLEFRPERFIPEDGSAKGQLDVRGQNYHFLPFGSGRRGCPGTSLALLLVQTTLAAMIQCFEWKVEGGNGTVDMEEGPGVTLPKAHHLVCSPVVRLDPFHQCNFHYKI</sequence>
<comment type="similarity">
    <text evidence="3 11">Belongs to the cytochrome P450 family.</text>
</comment>
<dbReference type="GO" id="GO:0016705">
    <property type="term" value="F:oxidoreductase activity, acting on paired donors, with incorporation or reduction of molecular oxygen"/>
    <property type="evidence" value="ECO:0007669"/>
    <property type="project" value="InterPro"/>
</dbReference>
<dbReference type="EMBL" id="JACGWN010000004">
    <property type="protein sequence ID" value="KAL0453017.1"/>
    <property type="molecule type" value="Genomic_DNA"/>
</dbReference>
<gene>
    <name evidence="13" type="ORF">Slati_1279800</name>
</gene>
<keyword evidence="4 10" id="KW-0349">Heme</keyword>
<evidence type="ECO:0000256" key="1">
    <source>
        <dbReference type="ARBA" id="ARBA00001971"/>
    </source>
</evidence>
<dbReference type="GO" id="GO:0016020">
    <property type="term" value="C:membrane"/>
    <property type="evidence" value="ECO:0007669"/>
    <property type="project" value="UniProtKB-SubCell"/>
</dbReference>
<evidence type="ECO:0000256" key="6">
    <source>
        <dbReference type="ARBA" id="ARBA00023002"/>
    </source>
</evidence>
<dbReference type="GO" id="GO:0020037">
    <property type="term" value="F:heme binding"/>
    <property type="evidence" value="ECO:0007669"/>
    <property type="project" value="InterPro"/>
</dbReference>
<keyword evidence="6 11" id="KW-0560">Oxidoreductase</keyword>
<dbReference type="PRINTS" id="PR00463">
    <property type="entry name" value="EP450I"/>
</dbReference>
<dbReference type="FunFam" id="1.10.630.10:FF:000019">
    <property type="entry name" value="Cytochrome P450 family protein"/>
    <property type="match status" value="1"/>
</dbReference>
<evidence type="ECO:0000256" key="4">
    <source>
        <dbReference type="ARBA" id="ARBA00022617"/>
    </source>
</evidence>
<dbReference type="InterPro" id="IPR001128">
    <property type="entry name" value="Cyt_P450"/>
</dbReference>
<reference evidence="13" key="1">
    <citation type="submission" date="2020-06" db="EMBL/GenBank/DDBJ databases">
        <authorList>
            <person name="Li T."/>
            <person name="Hu X."/>
            <person name="Zhang T."/>
            <person name="Song X."/>
            <person name="Zhang H."/>
            <person name="Dai N."/>
            <person name="Sheng W."/>
            <person name="Hou X."/>
            <person name="Wei L."/>
        </authorList>
    </citation>
    <scope>NUCLEOTIDE SEQUENCE</scope>
    <source>
        <strain evidence="13">KEN1</strain>
        <tissue evidence="13">Leaf</tissue>
    </source>
</reference>
<name>A0AAW2XJK5_9LAMI</name>
<dbReference type="GO" id="GO:0004497">
    <property type="term" value="F:monooxygenase activity"/>
    <property type="evidence" value="ECO:0007669"/>
    <property type="project" value="UniProtKB-KW"/>
</dbReference>
<comment type="caution">
    <text evidence="13">The sequence shown here is derived from an EMBL/GenBank/DDBJ whole genome shotgun (WGS) entry which is preliminary data.</text>
</comment>
<evidence type="ECO:0000256" key="8">
    <source>
        <dbReference type="ARBA" id="ARBA00023033"/>
    </source>
</evidence>
<evidence type="ECO:0000256" key="12">
    <source>
        <dbReference type="SAM" id="Phobius"/>
    </source>
</evidence>
<dbReference type="InterPro" id="IPR017972">
    <property type="entry name" value="Cyt_P450_CS"/>
</dbReference>
<evidence type="ECO:0000256" key="2">
    <source>
        <dbReference type="ARBA" id="ARBA00004167"/>
    </source>
</evidence>
<evidence type="ECO:0000256" key="7">
    <source>
        <dbReference type="ARBA" id="ARBA00023004"/>
    </source>
</evidence>
<evidence type="ECO:0000256" key="11">
    <source>
        <dbReference type="RuleBase" id="RU000461"/>
    </source>
</evidence>
<feature type="binding site" description="axial binding residue" evidence="10">
    <location>
        <position position="453"/>
    </location>
    <ligand>
        <name>heme</name>
        <dbReference type="ChEBI" id="CHEBI:30413"/>
    </ligand>
    <ligandPart>
        <name>Fe</name>
        <dbReference type="ChEBI" id="CHEBI:18248"/>
    </ligandPart>
</feature>
<keyword evidence="12" id="KW-0812">Transmembrane</keyword>
<dbReference type="GO" id="GO:0005506">
    <property type="term" value="F:iron ion binding"/>
    <property type="evidence" value="ECO:0007669"/>
    <property type="project" value="InterPro"/>
</dbReference>
<dbReference type="Gene3D" id="1.10.630.10">
    <property type="entry name" value="Cytochrome P450"/>
    <property type="match status" value="1"/>
</dbReference>
<protein>
    <submittedName>
        <fullName evidence="13">Cytochrome</fullName>
    </submittedName>
</protein>
<keyword evidence="9 12" id="KW-0472">Membrane</keyword>
<organism evidence="13">
    <name type="scientific">Sesamum latifolium</name>
    <dbReference type="NCBI Taxonomy" id="2727402"/>
    <lineage>
        <taxon>Eukaryota</taxon>
        <taxon>Viridiplantae</taxon>
        <taxon>Streptophyta</taxon>
        <taxon>Embryophyta</taxon>
        <taxon>Tracheophyta</taxon>
        <taxon>Spermatophyta</taxon>
        <taxon>Magnoliopsida</taxon>
        <taxon>eudicotyledons</taxon>
        <taxon>Gunneridae</taxon>
        <taxon>Pentapetalae</taxon>
        <taxon>asterids</taxon>
        <taxon>lamiids</taxon>
        <taxon>Lamiales</taxon>
        <taxon>Pedaliaceae</taxon>
        <taxon>Sesamum</taxon>
    </lineage>
</organism>
<evidence type="ECO:0000256" key="10">
    <source>
        <dbReference type="PIRSR" id="PIRSR602401-1"/>
    </source>
</evidence>